<evidence type="ECO:0000313" key="3">
    <source>
        <dbReference type="Proteomes" id="UP000251311"/>
    </source>
</evidence>
<dbReference type="Gene3D" id="1.10.260.40">
    <property type="entry name" value="lambda repressor-like DNA-binding domains"/>
    <property type="match status" value="1"/>
</dbReference>
<gene>
    <name evidence="2" type="ORF">B0175_04190</name>
</gene>
<dbReference type="InterPro" id="IPR010982">
    <property type="entry name" value="Lambda_DNA-bd_dom_sf"/>
</dbReference>
<organism evidence="2 3">
    <name type="scientific">Arcobacter lacus</name>
    <dbReference type="NCBI Taxonomy" id="1912876"/>
    <lineage>
        <taxon>Bacteria</taxon>
        <taxon>Pseudomonadati</taxon>
        <taxon>Campylobacterota</taxon>
        <taxon>Epsilonproteobacteria</taxon>
        <taxon>Campylobacterales</taxon>
        <taxon>Arcobacteraceae</taxon>
        <taxon>Arcobacter</taxon>
    </lineage>
</organism>
<dbReference type="EMBL" id="MUXF01000005">
    <property type="protein sequence ID" value="PUE67135.1"/>
    <property type="molecule type" value="Genomic_DNA"/>
</dbReference>
<sequence length="88" mass="9960">MFEIPSIASDEEIDKFLETISKNVKRIRVQKGVNQFDLALTIGQKGSGFIACAENCTKGKRFNLIHLYKIAKALEVPVEEFFKPIDDL</sequence>
<dbReference type="SUPFAM" id="SSF47413">
    <property type="entry name" value="lambda repressor-like DNA-binding domains"/>
    <property type="match status" value="1"/>
</dbReference>
<evidence type="ECO:0000259" key="1">
    <source>
        <dbReference type="PROSITE" id="PS50943"/>
    </source>
</evidence>
<accession>A0ABX5JP78</accession>
<reference evidence="2 3" key="1">
    <citation type="submission" date="2017-02" db="EMBL/GenBank/DDBJ databases">
        <title>Arcobacter lacus sp. nov., a new species isolated from reclaimed water.</title>
        <authorList>
            <person name="Figueras M.J."/>
            <person name="Perez-Cataluna A."/>
            <person name="Salas-Masso N."/>
        </authorList>
    </citation>
    <scope>NUCLEOTIDE SEQUENCE [LARGE SCALE GENOMIC DNA]</scope>
    <source>
        <strain evidence="2 3">RW43-9</strain>
    </source>
</reference>
<proteinExistence type="predicted"/>
<name>A0ABX5JP78_9BACT</name>
<evidence type="ECO:0000313" key="2">
    <source>
        <dbReference type="EMBL" id="PUE67135.1"/>
    </source>
</evidence>
<feature type="domain" description="HTH cro/C1-type" evidence="1">
    <location>
        <begin position="58"/>
        <end position="81"/>
    </location>
</feature>
<dbReference type="CDD" id="cd00093">
    <property type="entry name" value="HTH_XRE"/>
    <property type="match status" value="1"/>
</dbReference>
<comment type="caution">
    <text evidence="2">The sequence shown here is derived from an EMBL/GenBank/DDBJ whole genome shotgun (WGS) entry which is preliminary data.</text>
</comment>
<protein>
    <submittedName>
        <fullName evidence="2">Transcriptional regulator</fullName>
    </submittedName>
</protein>
<keyword evidence="3" id="KW-1185">Reference proteome</keyword>
<dbReference type="InterPro" id="IPR001387">
    <property type="entry name" value="Cro/C1-type_HTH"/>
</dbReference>
<dbReference type="Proteomes" id="UP000251311">
    <property type="component" value="Unassembled WGS sequence"/>
</dbReference>
<dbReference type="PROSITE" id="PS50943">
    <property type="entry name" value="HTH_CROC1"/>
    <property type="match status" value="1"/>
</dbReference>